<dbReference type="PANTHER" id="PTHR46791">
    <property type="entry name" value="EXPRESSED PROTEIN"/>
    <property type="match status" value="1"/>
</dbReference>
<evidence type="ECO:0000313" key="3">
    <source>
        <dbReference type="Proteomes" id="UP000294933"/>
    </source>
</evidence>
<feature type="domain" description="Integrase core" evidence="1">
    <location>
        <begin position="8"/>
        <end position="104"/>
    </location>
</feature>
<proteinExistence type="predicted"/>
<evidence type="ECO:0000313" key="2">
    <source>
        <dbReference type="EMBL" id="TDL17105.1"/>
    </source>
</evidence>
<dbReference type="EMBL" id="ML170228">
    <property type="protein sequence ID" value="TDL17105.1"/>
    <property type="molecule type" value="Genomic_DNA"/>
</dbReference>
<dbReference type="OrthoDB" id="3353107at2759"/>
<reference evidence="2 3" key="1">
    <citation type="submission" date="2018-06" db="EMBL/GenBank/DDBJ databases">
        <title>A transcriptomic atlas of mushroom development highlights an independent origin of complex multicellularity.</title>
        <authorList>
            <consortium name="DOE Joint Genome Institute"/>
            <person name="Krizsan K."/>
            <person name="Almasi E."/>
            <person name="Merenyi Z."/>
            <person name="Sahu N."/>
            <person name="Viragh M."/>
            <person name="Koszo T."/>
            <person name="Mondo S."/>
            <person name="Kiss B."/>
            <person name="Balint B."/>
            <person name="Kues U."/>
            <person name="Barry K."/>
            <person name="Hegedus J.C."/>
            <person name="Henrissat B."/>
            <person name="Johnson J."/>
            <person name="Lipzen A."/>
            <person name="Ohm R."/>
            <person name="Nagy I."/>
            <person name="Pangilinan J."/>
            <person name="Yan J."/>
            <person name="Xiong Y."/>
            <person name="Grigoriev I.V."/>
            <person name="Hibbett D.S."/>
            <person name="Nagy L.G."/>
        </authorList>
    </citation>
    <scope>NUCLEOTIDE SEQUENCE [LARGE SCALE GENOMIC DNA]</scope>
    <source>
        <strain evidence="2 3">SZMC22713</strain>
    </source>
</reference>
<evidence type="ECO:0000259" key="1">
    <source>
        <dbReference type="Pfam" id="PF24764"/>
    </source>
</evidence>
<dbReference type="VEuPathDB" id="FungiDB:BD410DRAFT_816580"/>
<dbReference type="AlphaFoldDB" id="A0A4Y7PPK0"/>
<protein>
    <recommendedName>
        <fullName evidence="1">Integrase core domain-containing protein</fullName>
    </recommendedName>
</protein>
<accession>A0A4Y7PPK0</accession>
<name>A0A4Y7PPK0_9AGAM</name>
<sequence>MEDANGIGSYIWGRSVHNTRIERLWFDVTQGFGKKWKQFFILLETNHRLDPERNEHIWLLHHLFLDAINQDALDWAEAWNSHTLEIQGGRNRSPRDIFFFDMLQLGPRGLHAIEPQTEEIIENLDAYGIDWEVLDDRRIMEHFHANNPHNDSNVTASFTPTEAPPTMSHVQVDSPGCPFTADQVAYMDYRLSQLIDCTSRHMDVRRLVWENALAICEEMAA</sequence>
<dbReference type="STRING" id="50990.A0A4Y7PPK0"/>
<dbReference type="InterPro" id="IPR058913">
    <property type="entry name" value="Integrase_dom_put"/>
</dbReference>
<organism evidence="2 3">
    <name type="scientific">Rickenella mellea</name>
    <dbReference type="NCBI Taxonomy" id="50990"/>
    <lineage>
        <taxon>Eukaryota</taxon>
        <taxon>Fungi</taxon>
        <taxon>Dikarya</taxon>
        <taxon>Basidiomycota</taxon>
        <taxon>Agaricomycotina</taxon>
        <taxon>Agaricomycetes</taxon>
        <taxon>Hymenochaetales</taxon>
        <taxon>Rickenellaceae</taxon>
        <taxon>Rickenella</taxon>
    </lineage>
</organism>
<dbReference type="Pfam" id="PF24764">
    <property type="entry name" value="rva_4"/>
    <property type="match status" value="1"/>
</dbReference>
<dbReference type="Proteomes" id="UP000294933">
    <property type="component" value="Unassembled WGS sequence"/>
</dbReference>
<dbReference type="PANTHER" id="PTHR46791:SF5">
    <property type="entry name" value="CLR5 DOMAIN-CONTAINING PROTEIN-RELATED"/>
    <property type="match status" value="1"/>
</dbReference>
<gene>
    <name evidence="2" type="ORF">BD410DRAFT_816580</name>
</gene>
<keyword evidence="3" id="KW-1185">Reference proteome</keyword>